<dbReference type="EMBL" id="BPLR01017140">
    <property type="protein sequence ID" value="GIY89012.1"/>
    <property type="molecule type" value="Genomic_DNA"/>
</dbReference>
<proteinExistence type="predicted"/>
<reference evidence="1 2" key="1">
    <citation type="submission" date="2021-06" db="EMBL/GenBank/DDBJ databases">
        <title>Caerostris extrusa draft genome.</title>
        <authorList>
            <person name="Kono N."/>
            <person name="Arakawa K."/>
        </authorList>
    </citation>
    <scope>NUCLEOTIDE SEQUENCE [LARGE SCALE GENOMIC DNA]</scope>
</reference>
<protein>
    <submittedName>
        <fullName evidence="1">Uncharacterized protein</fullName>
    </submittedName>
</protein>
<gene>
    <name evidence="1" type="ORF">CEXT_774401</name>
</gene>
<organism evidence="1 2">
    <name type="scientific">Caerostris extrusa</name>
    <name type="common">Bark spider</name>
    <name type="synonym">Caerostris bankana</name>
    <dbReference type="NCBI Taxonomy" id="172846"/>
    <lineage>
        <taxon>Eukaryota</taxon>
        <taxon>Metazoa</taxon>
        <taxon>Ecdysozoa</taxon>
        <taxon>Arthropoda</taxon>
        <taxon>Chelicerata</taxon>
        <taxon>Arachnida</taxon>
        <taxon>Araneae</taxon>
        <taxon>Araneomorphae</taxon>
        <taxon>Entelegynae</taxon>
        <taxon>Araneoidea</taxon>
        <taxon>Araneidae</taxon>
        <taxon>Caerostris</taxon>
    </lineage>
</organism>
<dbReference type="Proteomes" id="UP001054945">
    <property type="component" value="Unassembled WGS sequence"/>
</dbReference>
<evidence type="ECO:0000313" key="2">
    <source>
        <dbReference type="Proteomes" id="UP001054945"/>
    </source>
</evidence>
<comment type="caution">
    <text evidence="1">The sequence shown here is derived from an EMBL/GenBank/DDBJ whole genome shotgun (WGS) entry which is preliminary data.</text>
</comment>
<evidence type="ECO:0000313" key="1">
    <source>
        <dbReference type="EMBL" id="GIY89012.1"/>
    </source>
</evidence>
<accession>A0AAV4X384</accession>
<sequence length="149" mass="16660">MGDVFPPFILQSLVSPIESAEFQSPSPCREIKRTRGMHFHGDEKSGNSWASSDGLQGMKEIGDDVFSHLYLSEFFCFTSGCFCTLDDSPYHVVECQQLPTVKSFIPTGRKWKNGKSHRRCLQTILLVVSQLSRSQSTLAPDINASLLRS</sequence>
<keyword evidence="2" id="KW-1185">Reference proteome</keyword>
<dbReference type="AlphaFoldDB" id="A0AAV4X384"/>
<name>A0AAV4X384_CAEEX</name>